<dbReference type="CDD" id="cd07040">
    <property type="entry name" value="HP"/>
    <property type="match status" value="1"/>
</dbReference>
<evidence type="ECO:0000313" key="3">
    <source>
        <dbReference type="Proteomes" id="UP000479293"/>
    </source>
</evidence>
<dbReference type="GO" id="GO:0016787">
    <property type="term" value="F:hydrolase activity"/>
    <property type="evidence" value="ECO:0007669"/>
    <property type="project" value="UniProtKB-KW"/>
</dbReference>
<keyword evidence="3" id="KW-1185">Reference proteome</keyword>
<proteinExistence type="predicted"/>
<evidence type="ECO:0000256" key="1">
    <source>
        <dbReference type="ARBA" id="ARBA00022801"/>
    </source>
</evidence>
<dbReference type="InterPro" id="IPR051021">
    <property type="entry name" value="Mito_Ser/Thr_phosphatase"/>
</dbReference>
<name>A0A7C9BA81_9BACT</name>
<gene>
    <name evidence="2" type="ORF">GBK04_03610</name>
</gene>
<dbReference type="Proteomes" id="UP000479293">
    <property type="component" value="Unassembled WGS sequence"/>
</dbReference>
<dbReference type="Gene3D" id="3.40.50.1240">
    <property type="entry name" value="Phosphoglycerate mutase-like"/>
    <property type="match status" value="1"/>
</dbReference>
<comment type="caution">
    <text evidence="2">The sequence shown here is derived from an EMBL/GenBank/DDBJ whole genome shotgun (WGS) entry which is preliminary data.</text>
</comment>
<reference evidence="2 3" key="1">
    <citation type="submission" date="2019-10" db="EMBL/GenBank/DDBJ databases">
        <title>Draft Genome Sequence of Cytophagaceae sp. SJW1-29.</title>
        <authorList>
            <person name="Choi A."/>
        </authorList>
    </citation>
    <scope>NUCLEOTIDE SEQUENCE [LARGE SCALE GENOMIC DNA]</scope>
    <source>
        <strain evidence="2 3">SJW1-29</strain>
    </source>
</reference>
<keyword evidence="1" id="KW-0378">Hydrolase</keyword>
<dbReference type="InterPro" id="IPR029033">
    <property type="entry name" value="His_PPase_superfam"/>
</dbReference>
<dbReference type="InterPro" id="IPR013078">
    <property type="entry name" value="His_Pase_superF_clade-1"/>
</dbReference>
<protein>
    <submittedName>
        <fullName evidence="2">Phosphohistidine phosphatase</fullName>
    </submittedName>
</protein>
<dbReference type="EMBL" id="WHLY01000002">
    <property type="protein sequence ID" value="MPR32456.1"/>
    <property type="molecule type" value="Genomic_DNA"/>
</dbReference>
<dbReference type="AlphaFoldDB" id="A0A7C9BA81"/>
<organism evidence="2 3">
    <name type="scientific">Salmonirosea aquatica</name>
    <dbReference type="NCBI Taxonomy" id="2654236"/>
    <lineage>
        <taxon>Bacteria</taxon>
        <taxon>Pseudomonadati</taxon>
        <taxon>Bacteroidota</taxon>
        <taxon>Cytophagia</taxon>
        <taxon>Cytophagales</taxon>
        <taxon>Spirosomataceae</taxon>
        <taxon>Salmonirosea</taxon>
    </lineage>
</organism>
<dbReference type="PANTHER" id="PTHR20935:SF1">
    <property type="entry name" value="SLL1549 PROTEIN"/>
    <property type="match status" value="1"/>
</dbReference>
<evidence type="ECO:0000313" key="2">
    <source>
        <dbReference type="EMBL" id="MPR32456.1"/>
    </source>
</evidence>
<dbReference type="PANTHER" id="PTHR20935">
    <property type="entry name" value="PHOSPHOGLYCERATE MUTASE-RELATED"/>
    <property type="match status" value="1"/>
</dbReference>
<accession>A0A7C9BA81</accession>
<dbReference type="SUPFAM" id="SSF53254">
    <property type="entry name" value="Phosphoglycerate mutase-like"/>
    <property type="match status" value="1"/>
</dbReference>
<sequence>MKKTLLLVRHAKAEDQSKMFKDFDRELLGSGIMDSARLGHFLKAEGVAVDSIRTSSAARTYQTAKIIAEQLKYEVDQIEAVDKLYSGGPQAYLAVVNATPETVATLLVCGHNPDINYFAEYLTHADVGSMEKCSMVTVEFEDLTWAEISAKSGTLKNYLTPQSLKDRG</sequence>
<dbReference type="Pfam" id="PF00300">
    <property type="entry name" value="His_Phos_1"/>
    <property type="match status" value="1"/>
</dbReference>
<dbReference type="RefSeq" id="WP_152756929.1">
    <property type="nucleotide sequence ID" value="NZ_WHLY01000002.1"/>
</dbReference>